<reference evidence="2" key="2">
    <citation type="submission" date="2020-05" db="UniProtKB">
        <authorList>
            <consortium name="EnsemblMetazoa"/>
        </authorList>
    </citation>
    <scope>IDENTIFICATION</scope>
    <source>
        <strain evidence="2">IAEA</strain>
    </source>
</reference>
<evidence type="ECO:0000256" key="1">
    <source>
        <dbReference type="SAM" id="MobiDB-lite"/>
    </source>
</evidence>
<name>A0A1A9WNE3_9MUSC</name>
<reference evidence="3" key="1">
    <citation type="submission" date="2014-03" db="EMBL/GenBank/DDBJ databases">
        <authorList>
            <person name="Aksoy S."/>
            <person name="Warren W."/>
            <person name="Wilson R.K."/>
        </authorList>
    </citation>
    <scope>NUCLEOTIDE SEQUENCE [LARGE SCALE GENOMIC DNA]</scope>
    <source>
        <strain evidence="3">IAEA</strain>
    </source>
</reference>
<proteinExistence type="predicted"/>
<dbReference type="EnsemblMetazoa" id="GBRI026008-RA">
    <property type="protein sequence ID" value="GBRI026008-PA"/>
    <property type="gene ID" value="GBRI026008"/>
</dbReference>
<accession>A0A1A9WNE3</accession>
<protein>
    <submittedName>
        <fullName evidence="2">Uncharacterized protein</fullName>
    </submittedName>
</protein>
<keyword evidence="3" id="KW-1185">Reference proteome</keyword>
<feature type="region of interest" description="Disordered" evidence="1">
    <location>
        <begin position="41"/>
        <end position="65"/>
    </location>
</feature>
<dbReference type="STRING" id="37001.A0A1A9WNE3"/>
<evidence type="ECO:0000313" key="2">
    <source>
        <dbReference type="EnsemblMetazoa" id="GBRI026008-PA"/>
    </source>
</evidence>
<organism evidence="2 3">
    <name type="scientific">Glossina brevipalpis</name>
    <dbReference type="NCBI Taxonomy" id="37001"/>
    <lineage>
        <taxon>Eukaryota</taxon>
        <taxon>Metazoa</taxon>
        <taxon>Ecdysozoa</taxon>
        <taxon>Arthropoda</taxon>
        <taxon>Hexapoda</taxon>
        <taxon>Insecta</taxon>
        <taxon>Pterygota</taxon>
        <taxon>Neoptera</taxon>
        <taxon>Endopterygota</taxon>
        <taxon>Diptera</taxon>
        <taxon>Brachycera</taxon>
        <taxon>Muscomorpha</taxon>
        <taxon>Hippoboscoidea</taxon>
        <taxon>Glossinidae</taxon>
        <taxon>Glossina</taxon>
    </lineage>
</organism>
<dbReference type="AlphaFoldDB" id="A0A1A9WNE3"/>
<dbReference type="Proteomes" id="UP000091820">
    <property type="component" value="Unassembled WGS sequence"/>
</dbReference>
<sequence length="215" mass="22846">MSGKYDEVEVMVDKSKIASHAYKRRLVVLTAVLLTRKAQAALKRPAETPATPVKEENTNSSSGDMAVSDVPLMSSMNSAMTTSVVAAAALGSPALSISNKYSGGLNQLTPLSASLSQVTTSLAGMHGINMRNSASMSPKKSPKSAAVVAATHAPPLPAVPPIQTPPAPNLTNYERMPDKFRTNCSAQKTLLQWSSFSYYIQNLTLAYLIGFCELL</sequence>
<evidence type="ECO:0000313" key="3">
    <source>
        <dbReference type="Proteomes" id="UP000091820"/>
    </source>
</evidence>
<dbReference type="VEuPathDB" id="VectorBase:GBRI026008"/>